<accession>A0A7D3X919</accession>
<dbReference type="Proteomes" id="UP000504693">
    <property type="component" value="Chromosome"/>
</dbReference>
<evidence type="ECO:0000313" key="2">
    <source>
        <dbReference type="EMBL" id="QKG70655.1"/>
    </source>
</evidence>
<dbReference type="AlphaFoldDB" id="A0A7D3X919"/>
<evidence type="ECO:0008006" key="4">
    <source>
        <dbReference type="Google" id="ProtNLM"/>
    </source>
</evidence>
<dbReference type="Gene3D" id="3.10.450.50">
    <property type="match status" value="1"/>
</dbReference>
<sequence>MRFAAVLLALALAGCASGSSRYDRYARLLTPTATPSKVVATELAFARMAQEKGQWTAFRDYATGDAVMFVPEPVNAQEWLKKQSDPAEAVKWQPHEVWSSCDGSLAVTRGAWQRSNGTSGYFTTVWQRQKNGEYKWVMDQGDMVAEPLVEPDFIRTKIASCDGKQFPAVIVSPPGASIHKGGSDDGTLDWYVTVEPDRSRRVVARMWDGSAWQFVLRESIDANPS</sequence>
<organism evidence="2 3">
    <name type="scientific">Erythrobacter mangrovi</name>
    <dbReference type="NCBI Taxonomy" id="2739433"/>
    <lineage>
        <taxon>Bacteria</taxon>
        <taxon>Pseudomonadati</taxon>
        <taxon>Pseudomonadota</taxon>
        <taxon>Alphaproteobacteria</taxon>
        <taxon>Sphingomonadales</taxon>
        <taxon>Erythrobacteraceae</taxon>
        <taxon>Erythrobacter/Porphyrobacter group</taxon>
        <taxon>Erythrobacter</taxon>
    </lineage>
</organism>
<dbReference type="InterPro" id="IPR032710">
    <property type="entry name" value="NTF2-like_dom_sf"/>
</dbReference>
<dbReference type="SUPFAM" id="SSF54427">
    <property type="entry name" value="NTF2-like"/>
    <property type="match status" value="1"/>
</dbReference>
<keyword evidence="3" id="KW-1185">Reference proteome</keyword>
<protein>
    <recommendedName>
        <fullName evidence="4">DUF4440 domain-containing protein</fullName>
    </recommendedName>
</protein>
<keyword evidence="1" id="KW-0732">Signal</keyword>
<evidence type="ECO:0000313" key="3">
    <source>
        <dbReference type="Proteomes" id="UP000504693"/>
    </source>
</evidence>
<dbReference type="KEGG" id="emv:HQR01_04320"/>
<feature type="signal peptide" evidence="1">
    <location>
        <begin position="1"/>
        <end position="18"/>
    </location>
</feature>
<dbReference type="EMBL" id="CP053921">
    <property type="protein sequence ID" value="QKG70655.1"/>
    <property type="molecule type" value="Genomic_DNA"/>
</dbReference>
<proteinExistence type="predicted"/>
<reference evidence="2 3" key="1">
    <citation type="submission" date="2020-05" db="EMBL/GenBank/DDBJ databases">
        <title>Erythrobacter mangrovi sp. nov., isolated from rhizosphere soil of mangrove plant (Kandelia candel).</title>
        <authorList>
            <person name="Ye Y.H."/>
        </authorList>
    </citation>
    <scope>NUCLEOTIDE SEQUENCE [LARGE SCALE GENOMIC DNA]</scope>
    <source>
        <strain evidence="2 3">EB310</strain>
    </source>
</reference>
<name>A0A7D3X919_9SPHN</name>
<feature type="chain" id="PRO_5028835018" description="DUF4440 domain-containing protein" evidence="1">
    <location>
        <begin position="19"/>
        <end position="225"/>
    </location>
</feature>
<evidence type="ECO:0000256" key="1">
    <source>
        <dbReference type="SAM" id="SignalP"/>
    </source>
</evidence>
<gene>
    <name evidence="2" type="ORF">HQR01_04320</name>
</gene>
<dbReference type="PROSITE" id="PS51257">
    <property type="entry name" value="PROKAR_LIPOPROTEIN"/>
    <property type="match status" value="1"/>
</dbReference>
<dbReference type="RefSeq" id="WP_173212873.1">
    <property type="nucleotide sequence ID" value="NZ_CP053921.1"/>
</dbReference>